<feature type="compositionally biased region" description="Basic and acidic residues" evidence="1">
    <location>
        <begin position="1"/>
        <end position="12"/>
    </location>
</feature>
<dbReference type="WBParaSite" id="jg9053">
    <property type="protein sequence ID" value="jg9053"/>
    <property type="gene ID" value="jg9053"/>
</dbReference>
<sequence>MSDEELQLREEEGTPVTRKHRRNYSAEYKLESIDWAHKYSINSAAKKFTKGIRSRIQDWLKNEDEIRRQVSIFIYYNFNCKLLTLGNHMPLERSAMAADVTTTTKVGNSDDEAEVDLGM</sequence>
<proteinExistence type="predicted"/>
<evidence type="ECO:0000313" key="2">
    <source>
        <dbReference type="Proteomes" id="UP000887574"/>
    </source>
</evidence>
<dbReference type="AlphaFoldDB" id="A0A915ERM2"/>
<accession>A0A915ERM2</accession>
<organism evidence="2 3">
    <name type="scientific">Ditylenchus dipsaci</name>
    <dbReference type="NCBI Taxonomy" id="166011"/>
    <lineage>
        <taxon>Eukaryota</taxon>
        <taxon>Metazoa</taxon>
        <taxon>Ecdysozoa</taxon>
        <taxon>Nematoda</taxon>
        <taxon>Chromadorea</taxon>
        <taxon>Rhabditida</taxon>
        <taxon>Tylenchina</taxon>
        <taxon>Tylenchomorpha</taxon>
        <taxon>Sphaerularioidea</taxon>
        <taxon>Anguinidae</taxon>
        <taxon>Anguininae</taxon>
        <taxon>Ditylenchus</taxon>
    </lineage>
</organism>
<evidence type="ECO:0000313" key="3">
    <source>
        <dbReference type="WBParaSite" id="jg9053"/>
    </source>
</evidence>
<reference evidence="3" key="1">
    <citation type="submission" date="2022-11" db="UniProtKB">
        <authorList>
            <consortium name="WormBaseParasite"/>
        </authorList>
    </citation>
    <scope>IDENTIFICATION</scope>
</reference>
<name>A0A915ERM2_9BILA</name>
<feature type="region of interest" description="Disordered" evidence="1">
    <location>
        <begin position="1"/>
        <end position="20"/>
    </location>
</feature>
<keyword evidence="2" id="KW-1185">Reference proteome</keyword>
<evidence type="ECO:0000256" key="1">
    <source>
        <dbReference type="SAM" id="MobiDB-lite"/>
    </source>
</evidence>
<protein>
    <submittedName>
        <fullName evidence="3">Transposase</fullName>
    </submittedName>
</protein>
<dbReference type="Proteomes" id="UP000887574">
    <property type="component" value="Unplaced"/>
</dbReference>
<dbReference type="Gene3D" id="1.10.10.60">
    <property type="entry name" value="Homeodomain-like"/>
    <property type="match status" value="1"/>
</dbReference>